<dbReference type="Proteomes" id="UP000828390">
    <property type="component" value="Unassembled WGS sequence"/>
</dbReference>
<comment type="caution">
    <text evidence="1">The sequence shown here is derived from an EMBL/GenBank/DDBJ whole genome shotgun (WGS) entry which is preliminary data.</text>
</comment>
<protein>
    <submittedName>
        <fullName evidence="1">Uncharacterized protein</fullName>
    </submittedName>
</protein>
<keyword evidence="2" id="KW-1185">Reference proteome</keyword>
<dbReference type="AlphaFoldDB" id="A0A9D4LHQ1"/>
<gene>
    <name evidence="1" type="ORF">DPMN_100531</name>
</gene>
<evidence type="ECO:0000313" key="1">
    <source>
        <dbReference type="EMBL" id="KAH3857913.1"/>
    </source>
</evidence>
<proteinExistence type="predicted"/>
<sequence>MLTSLKWRRLDLRRIDQRLLMFHNILHNQVATPIPDYLKPITRPSRTSHTKAFQNIQTHPIIISFLSFPEQSSTGMLYLLSPSLDPSSTWLLAGLNISPHKHT</sequence>
<reference evidence="1" key="1">
    <citation type="journal article" date="2019" name="bioRxiv">
        <title>The Genome of the Zebra Mussel, Dreissena polymorpha: A Resource for Invasive Species Research.</title>
        <authorList>
            <person name="McCartney M.A."/>
            <person name="Auch B."/>
            <person name="Kono T."/>
            <person name="Mallez S."/>
            <person name="Zhang Y."/>
            <person name="Obille A."/>
            <person name="Becker A."/>
            <person name="Abrahante J.E."/>
            <person name="Garbe J."/>
            <person name="Badalamenti J.P."/>
            <person name="Herman A."/>
            <person name="Mangelson H."/>
            <person name="Liachko I."/>
            <person name="Sullivan S."/>
            <person name="Sone E.D."/>
            <person name="Koren S."/>
            <person name="Silverstein K.A.T."/>
            <person name="Beckman K.B."/>
            <person name="Gohl D.M."/>
        </authorList>
    </citation>
    <scope>NUCLEOTIDE SEQUENCE</scope>
    <source>
        <strain evidence="1">Duluth1</strain>
        <tissue evidence="1">Whole animal</tissue>
    </source>
</reference>
<name>A0A9D4LHQ1_DREPO</name>
<reference evidence="1" key="2">
    <citation type="submission" date="2020-11" db="EMBL/GenBank/DDBJ databases">
        <authorList>
            <person name="McCartney M.A."/>
            <person name="Auch B."/>
            <person name="Kono T."/>
            <person name="Mallez S."/>
            <person name="Becker A."/>
            <person name="Gohl D.M."/>
            <person name="Silverstein K.A.T."/>
            <person name="Koren S."/>
            <person name="Bechman K.B."/>
            <person name="Herman A."/>
            <person name="Abrahante J.E."/>
            <person name="Garbe J."/>
        </authorList>
    </citation>
    <scope>NUCLEOTIDE SEQUENCE</scope>
    <source>
        <strain evidence="1">Duluth1</strain>
        <tissue evidence="1">Whole animal</tissue>
    </source>
</reference>
<evidence type="ECO:0000313" key="2">
    <source>
        <dbReference type="Proteomes" id="UP000828390"/>
    </source>
</evidence>
<dbReference type="EMBL" id="JAIWYP010000003">
    <property type="protein sequence ID" value="KAH3857913.1"/>
    <property type="molecule type" value="Genomic_DNA"/>
</dbReference>
<organism evidence="1 2">
    <name type="scientific">Dreissena polymorpha</name>
    <name type="common">Zebra mussel</name>
    <name type="synonym">Mytilus polymorpha</name>
    <dbReference type="NCBI Taxonomy" id="45954"/>
    <lineage>
        <taxon>Eukaryota</taxon>
        <taxon>Metazoa</taxon>
        <taxon>Spiralia</taxon>
        <taxon>Lophotrochozoa</taxon>
        <taxon>Mollusca</taxon>
        <taxon>Bivalvia</taxon>
        <taxon>Autobranchia</taxon>
        <taxon>Heteroconchia</taxon>
        <taxon>Euheterodonta</taxon>
        <taxon>Imparidentia</taxon>
        <taxon>Neoheterodontei</taxon>
        <taxon>Myida</taxon>
        <taxon>Dreissenoidea</taxon>
        <taxon>Dreissenidae</taxon>
        <taxon>Dreissena</taxon>
    </lineage>
</organism>
<accession>A0A9D4LHQ1</accession>